<accession>A0A8S2Y0L1</accession>
<feature type="non-terminal residue" evidence="1">
    <location>
        <position position="63"/>
    </location>
</feature>
<dbReference type="EMBL" id="CAJOBH010081415">
    <property type="protein sequence ID" value="CAF4518874.1"/>
    <property type="molecule type" value="Genomic_DNA"/>
</dbReference>
<feature type="non-terminal residue" evidence="1">
    <location>
        <position position="1"/>
    </location>
</feature>
<gene>
    <name evidence="1" type="ORF">BYL167_LOCUS36815</name>
</gene>
<name>A0A8S2Y0L1_9BILA</name>
<dbReference type="AlphaFoldDB" id="A0A8S2Y0L1"/>
<sequence>SLSVPLNDTNYISNQSTLANVSSPLLEEVEQARRATISEDDLPVCLTNNKKNVENLTDLKIET</sequence>
<proteinExistence type="predicted"/>
<reference evidence="1" key="1">
    <citation type="submission" date="2021-02" db="EMBL/GenBank/DDBJ databases">
        <authorList>
            <person name="Nowell W R."/>
        </authorList>
    </citation>
    <scope>NUCLEOTIDE SEQUENCE</scope>
</reference>
<comment type="caution">
    <text evidence="1">The sequence shown here is derived from an EMBL/GenBank/DDBJ whole genome shotgun (WGS) entry which is preliminary data.</text>
</comment>
<organism evidence="1 2">
    <name type="scientific">Rotaria magnacalcarata</name>
    <dbReference type="NCBI Taxonomy" id="392030"/>
    <lineage>
        <taxon>Eukaryota</taxon>
        <taxon>Metazoa</taxon>
        <taxon>Spiralia</taxon>
        <taxon>Gnathifera</taxon>
        <taxon>Rotifera</taxon>
        <taxon>Eurotatoria</taxon>
        <taxon>Bdelloidea</taxon>
        <taxon>Philodinida</taxon>
        <taxon>Philodinidae</taxon>
        <taxon>Rotaria</taxon>
    </lineage>
</organism>
<evidence type="ECO:0000313" key="2">
    <source>
        <dbReference type="Proteomes" id="UP000681967"/>
    </source>
</evidence>
<protein>
    <submittedName>
        <fullName evidence="1">Uncharacterized protein</fullName>
    </submittedName>
</protein>
<evidence type="ECO:0000313" key="1">
    <source>
        <dbReference type="EMBL" id="CAF4518874.1"/>
    </source>
</evidence>
<dbReference type="Proteomes" id="UP000681967">
    <property type="component" value="Unassembled WGS sequence"/>
</dbReference>